<dbReference type="Pfam" id="PF01433">
    <property type="entry name" value="Peptidase_M1"/>
    <property type="match status" value="1"/>
</dbReference>
<keyword evidence="10" id="KW-0378">Hydrolase</keyword>
<comment type="similarity">
    <text evidence="4">Belongs to the peptidase M1 family.</text>
</comment>
<keyword evidence="9" id="KW-0479">Metal-binding</keyword>
<dbReference type="EMBL" id="BAABBR010000001">
    <property type="protein sequence ID" value="GAA4029961.1"/>
    <property type="molecule type" value="Genomic_DNA"/>
</dbReference>
<dbReference type="RefSeq" id="WP_344695564.1">
    <property type="nucleotide sequence ID" value="NZ_BAABBR010000001.1"/>
</dbReference>
<comment type="caution">
    <text evidence="15">The sequence shown here is derived from an EMBL/GenBank/DDBJ whole genome shotgun (WGS) entry which is preliminary data.</text>
</comment>
<feature type="chain" id="PRO_5045279775" description="Aminopeptidase N" evidence="13">
    <location>
        <begin position="22"/>
        <end position="637"/>
    </location>
</feature>
<evidence type="ECO:0000313" key="16">
    <source>
        <dbReference type="Proteomes" id="UP001424459"/>
    </source>
</evidence>
<dbReference type="InterPro" id="IPR001930">
    <property type="entry name" value="Peptidase_M1"/>
</dbReference>
<sequence length="637" mass="69578">MTRHALLFASALALSAPAALPAQMREAPAIAPVLATADAVDPHSFARPREARVTHVALDLDVNFAQRSVAGSATLDIARRPGAGALVLDSKGYQVTKVNDAETGRPLAFAFGKADPELGRPLTIQLGPRTRKVRVAYVARNAEALQWLAPSQTAGKRQPFLFSQGQAILNRGWIPTQDSPGIRQTWSATIRVPYPLTAVMSAPGGGVQGGQNVANSASGTRTFTFAMDKPVAPYLIAIAVGDLKFQPLGPRTGVWAEPATLPAAARELEDTEKMVATAERLFGPYRWGRYDMIVLPPSFPFGGMENPTLTFLTPTFIAGDKSLVSLVAHELAHSWSGNLATNATWADFWLNEGTTTYAERRIVEEIYGPKVARQQVALGIDALGEAITDNGGTKGADTRLHIDLRGRNPDVGLTDIAYEKGAAFLRMIEANVGRPRFDAFLRGWFDRHAFQPVTSAMFLADVRRELVRGNPALERKLQLDAWVYGPGVPANSIPADPQAFAEVDRAVSAYEAGGAPPARWSGWTTDERLRFLNKLPRTLARARLDGLERAYRLNETGNNEVLYAWLSLAVANKYDPAVPALERFLTSQGRRKFVRPLIKTLADDPRWGRPIAVRVYREARPLYHPLVTGELDKMGLR</sequence>
<evidence type="ECO:0000256" key="7">
    <source>
        <dbReference type="ARBA" id="ARBA00022490"/>
    </source>
</evidence>
<dbReference type="Gene3D" id="3.30.2010.30">
    <property type="match status" value="1"/>
</dbReference>
<dbReference type="SUPFAM" id="SSF55486">
    <property type="entry name" value="Metalloproteases ('zincins'), catalytic domain"/>
    <property type="match status" value="1"/>
</dbReference>
<evidence type="ECO:0000313" key="15">
    <source>
        <dbReference type="EMBL" id="GAA4029961.1"/>
    </source>
</evidence>
<evidence type="ECO:0000256" key="11">
    <source>
        <dbReference type="ARBA" id="ARBA00022833"/>
    </source>
</evidence>
<keyword evidence="8" id="KW-0645">Protease</keyword>
<dbReference type="InterPro" id="IPR049980">
    <property type="entry name" value="LTA4H_cat"/>
</dbReference>
<keyword evidence="7" id="KW-0963">Cytoplasm</keyword>
<accession>A0ABP7TQW3</accession>
<dbReference type="PANTHER" id="PTHR45726:SF3">
    <property type="entry name" value="LEUKOTRIENE A-4 HYDROLASE"/>
    <property type="match status" value="1"/>
</dbReference>
<evidence type="ECO:0000256" key="9">
    <source>
        <dbReference type="ARBA" id="ARBA00022723"/>
    </source>
</evidence>
<name>A0ABP7TQW3_9SPHN</name>
<protein>
    <recommendedName>
        <fullName evidence="6">Aminopeptidase N</fullName>
        <ecNumber evidence="5">3.4.11.2</ecNumber>
    </recommendedName>
</protein>
<dbReference type="InterPro" id="IPR045357">
    <property type="entry name" value="Aminopeptidase_N-like_N"/>
</dbReference>
<comment type="catalytic activity">
    <reaction evidence="1">
        <text>Release of an N-terminal amino acid, Xaa-|-Yaa- from a peptide, amide or arylamide. Xaa is preferably Ala, but may be most amino acids including Pro (slow action). When a terminal hydrophobic residue is followed by a prolyl residue, the two may be released as an intact Xaa-Pro dipeptide.</text>
        <dbReference type="EC" id="3.4.11.2"/>
    </reaction>
</comment>
<dbReference type="Gene3D" id="1.10.390.10">
    <property type="entry name" value="Neutral Protease Domain 2"/>
    <property type="match status" value="1"/>
</dbReference>
<evidence type="ECO:0000256" key="6">
    <source>
        <dbReference type="ARBA" id="ARBA00015611"/>
    </source>
</evidence>
<keyword evidence="16" id="KW-1185">Reference proteome</keyword>
<evidence type="ECO:0000259" key="14">
    <source>
        <dbReference type="SMART" id="SM01263"/>
    </source>
</evidence>
<dbReference type="InterPro" id="IPR027268">
    <property type="entry name" value="Peptidase_M4/M1_CTD_sf"/>
</dbReference>
<dbReference type="InterPro" id="IPR015211">
    <property type="entry name" value="Peptidase_M1_C"/>
</dbReference>
<keyword evidence="11" id="KW-0862">Zinc</keyword>
<dbReference type="SUPFAM" id="SSF48371">
    <property type="entry name" value="ARM repeat"/>
    <property type="match status" value="1"/>
</dbReference>
<keyword evidence="13" id="KW-0732">Signal</keyword>
<dbReference type="Pfam" id="PF09127">
    <property type="entry name" value="Leuk-A4-hydro_C"/>
    <property type="match status" value="1"/>
</dbReference>
<proteinExistence type="inferred from homology"/>
<evidence type="ECO:0000256" key="5">
    <source>
        <dbReference type="ARBA" id="ARBA00012564"/>
    </source>
</evidence>
<dbReference type="CDD" id="cd09599">
    <property type="entry name" value="M1_LTA4H"/>
    <property type="match status" value="1"/>
</dbReference>
<dbReference type="InterPro" id="IPR016024">
    <property type="entry name" value="ARM-type_fold"/>
</dbReference>
<evidence type="ECO:0000256" key="13">
    <source>
        <dbReference type="SAM" id="SignalP"/>
    </source>
</evidence>
<evidence type="ECO:0000256" key="12">
    <source>
        <dbReference type="ARBA" id="ARBA00023049"/>
    </source>
</evidence>
<evidence type="ECO:0000256" key="1">
    <source>
        <dbReference type="ARBA" id="ARBA00000098"/>
    </source>
</evidence>
<evidence type="ECO:0000256" key="3">
    <source>
        <dbReference type="ARBA" id="ARBA00004496"/>
    </source>
</evidence>
<dbReference type="Gene3D" id="2.60.40.1730">
    <property type="entry name" value="tricorn interacting facor f3 domain"/>
    <property type="match status" value="1"/>
</dbReference>
<dbReference type="InterPro" id="IPR014782">
    <property type="entry name" value="Peptidase_M1_dom"/>
</dbReference>
<evidence type="ECO:0000256" key="8">
    <source>
        <dbReference type="ARBA" id="ARBA00022670"/>
    </source>
</evidence>
<evidence type="ECO:0000256" key="10">
    <source>
        <dbReference type="ARBA" id="ARBA00022801"/>
    </source>
</evidence>
<evidence type="ECO:0000256" key="4">
    <source>
        <dbReference type="ARBA" id="ARBA00010136"/>
    </source>
</evidence>
<dbReference type="InterPro" id="IPR042097">
    <property type="entry name" value="Aminopeptidase_N-like_N_sf"/>
</dbReference>
<dbReference type="PRINTS" id="PR00756">
    <property type="entry name" value="ALADIPTASE"/>
</dbReference>
<comment type="subcellular location">
    <subcellularLocation>
        <location evidence="3">Cytoplasm</location>
    </subcellularLocation>
</comment>
<dbReference type="EC" id="3.4.11.2" evidence="5"/>
<dbReference type="InterPro" id="IPR034015">
    <property type="entry name" value="M1_LTA4H"/>
</dbReference>
<feature type="domain" description="Peptidase M1 leukotriene A4 hydrolase/aminopeptidase C-terminal" evidence="14">
    <location>
        <begin position="494"/>
        <end position="636"/>
    </location>
</feature>
<dbReference type="InterPro" id="IPR038502">
    <property type="entry name" value="M1_LTA-4_hydro/amino_C_sf"/>
</dbReference>
<dbReference type="PANTHER" id="PTHR45726">
    <property type="entry name" value="LEUKOTRIENE A-4 HYDROLASE"/>
    <property type="match status" value="1"/>
</dbReference>
<organism evidence="15 16">
    <name type="scientific">Sphingomonas rosea</name>
    <dbReference type="NCBI Taxonomy" id="335605"/>
    <lineage>
        <taxon>Bacteria</taxon>
        <taxon>Pseudomonadati</taxon>
        <taxon>Pseudomonadota</taxon>
        <taxon>Alphaproteobacteria</taxon>
        <taxon>Sphingomonadales</taxon>
        <taxon>Sphingomonadaceae</taxon>
        <taxon>Sphingomonas</taxon>
    </lineage>
</organism>
<keyword evidence="12" id="KW-0482">Metalloprotease</keyword>
<gene>
    <name evidence="15" type="ORF">GCM10022281_06470</name>
</gene>
<feature type="signal peptide" evidence="13">
    <location>
        <begin position="1"/>
        <end position="21"/>
    </location>
</feature>
<dbReference type="SMART" id="SM01263">
    <property type="entry name" value="Leuk-A4-hydro_C"/>
    <property type="match status" value="1"/>
</dbReference>
<dbReference type="Gene3D" id="1.25.40.320">
    <property type="entry name" value="Peptidase M1, leukotriene A4 hydrolase/aminopeptidase C-terminal domain"/>
    <property type="match status" value="1"/>
</dbReference>
<evidence type="ECO:0000256" key="2">
    <source>
        <dbReference type="ARBA" id="ARBA00001947"/>
    </source>
</evidence>
<reference evidence="16" key="1">
    <citation type="journal article" date="2019" name="Int. J. Syst. Evol. Microbiol.">
        <title>The Global Catalogue of Microorganisms (GCM) 10K type strain sequencing project: providing services to taxonomists for standard genome sequencing and annotation.</title>
        <authorList>
            <consortium name="The Broad Institute Genomics Platform"/>
            <consortium name="The Broad Institute Genome Sequencing Center for Infectious Disease"/>
            <person name="Wu L."/>
            <person name="Ma J."/>
        </authorList>
    </citation>
    <scope>NUCLEOTIDE SEQUENCE [LARGE SCALE GENOMIC DNA]</scope>
    <source>
        <strain evidence="16">JCM 17564</strain>
    </source>
</reference>
<comment type="cofactor">
    <cofactor evidence="2">
        <name>Zn(2+)</name>
        <dbReference type="ChEBI" id="CHEBI:29105"/>
    </cofactor>
</comment>
<dbReference type="Pfam" id="PF17900">
    <property type="entry name" value="Peptidase_M1_N"/>
    <property type="match status" value="1"/>
</dbReference>
<dbReference type="SUPFAM" id="SSF63737">
    <property type="entry name" value="Leukotriene A4 hydrolase N-terminal domain"/>
    <property type="match status" value="1"/>
</dbReference>
<dbReference type="Proteomes" id="UP001424459">
    <property type="component" value="Unassembled WGS sequence"/>
</dbReference>